<evidence type="ECO:0000313" key="4">
    <source>
        <dbReference type="Proteomes" id="UP001108025"/>
    </source>
</evidence>
<name>A0A9Q3V4L9_9FLAO</name>
<keyword evidence="1" id="KW-0472">Membrane</keyword>
<dbReference type="AlphaFoldDB" id="A0A9Q3V4L9"/>
<keyword evidence="1" id="KW-1133">Transmembrane helix</keyword>
<dbReference type="EMBL" id="JAJNAY010000001">
    <property type="protein sequence ID" value="MCD1117638.1"/>
    <property type="molecule type" value="Genomic_DNA"/>
</dbReference>
<dbReference type="SMART" id="SM01235">
    <property type="entry name" value="Haem_bd"/>
    <property type="match status" value="1"/>
</dbReference>
<evidence type="ECO:0000259" key="2">
    <source>
        <dbReference type="SMART" id="SM01235"/>
    </source>
</evidence>
<accession>A0A9Q3V4L9</accession>
<dbReference type="Proteomes" id="UP001108025">
    <property type="component" value="Unassembled WGS sequence"/>
</dbReference>
<reference evidence="3" key="1">
    <citation type="submission" date="2021-11" db="EMBL/GenBank/DDBJ databases">
        <title>Description of novel Chryseobacterium species.</title>
        <authorList>
            <person name="Saticioglu I.B."/>
            <person name="Ay H."/>
            <person name="Altun S."/>
            <person name="Duman M."/>
        </authorList>
    </citation>
    <scope>NUCLEOTIDE SEQUENCE</scope>
    <source>
        <strain evidence="3">C-17</strain>
    </source>
</reference>
<evidence type="ECO:0000313" key="3">
    <source>
        <dbReference type="EMBL" id="MCD1117638.1"/>
    </source>
</evidence>
<evidence type="ECO:0000256" key="1">
    <source>
        <dbReference type="SAM" id="Phobius"/>
    </source>
</evidence>
<dbReference type="InterPro" id="IPR025992">
    <property type="entry name" value="Haem-bd"/>
</dbReference>
<organism evidence="3 4">
    <name type="scientific">Chryseobacterium turcicum</name>
    <dbReference type="NCBI Taxonomy" id="2898076"/>
    <lineage>
        <taxon>Bacteria</taxon>
        <taxon>Pseudomonadati</taxon>
        <taxon>Bacteroidota</taxon>
        <taxon>Flavobacteriia</taxon>
        <taxon>Flavobacteriales</taxon>
        <taxon>Weeksellaceae</taxon>
        <taxon>Chryseobacterium group</taxon>
        <taxon>Chryseobacterium</taxon>
    </lineage>
</organism>
<dbReference type="Pfam" id="PF14376">
    <property type="entry name" value="Haem_bd"/>
    <property type="match status" value="1"/>
</dbReference>
<gene>
    <name evidence="3" type="ORF">LO744_12290</name>
</gene>
<feature type="domain" description="Haem-binding" evidence="2">
    <location>
        <begin position="15"/>
        <end position="150"/>
    </location>
</feature>
<comment type="caution">
    <text evidence="3">The sequence shown here is derived from an EMBL/GenBank/DDBJ whole genome shotgun (WGS) entry which is preliminary data.</text>
</comment>
<keyword evidence="1" id="KW-0812">Transmembrane</keyword>
<protein>
    <submittedName>
        <fullName evidence="3">Heme-binding domain-containing protein</fullName>
    </submittedName>
</protein>
<proteinExistence type="predicted"/>
<feature type="transmembrane region" description="Helical" evidence="1">
    <location>
        <begin position="6"/>
        <end position="24"/>
    </location>
</feature>
<dbReference type="RefSeq" id="WP_230669643.1">
    <property type="nucleotide sequence ID" value="NZ_JAJNAY010000001.1"/>
</dbReference>
<sequence length="162" mass="18859">MKTSSLIKTGAGFIVLFLIAIQFFDTTKNIAAVPSENALEKHYQVPDHVQGLLKTSCYDCHSNTTAYPWYNNIQPVKWWLADHVNSGKRHFNFDEFNSYSKEKKLKKLDEVAETIREGEMPLTSYTVVHQNAKLSDIQKSEIEQWVKEVKKQIEYQFVKKQK</sequence>
<keyword evidence="4" id="KW-1185">Reference proteome</keyword>